<dbReference type="Pfam" id="PF00090">
    <property type="entry name" value="TSP_1"/>
    <property type="match status" value="2"/>
</dbReference>
<sequence length="161" mass="17948">MKPDQWILLLILFPTPSVSRKHKTTIQPGKWSDWGKWDEHCSVTCGIGVRRRVRKCSYKGKQRKYECKGNKGQLKNCDTQLTCPVHGSWSSWVAWDCSVSCGGGTGQKKRTCTNPMPLFGGKKCEGKSDEDGACNEQKCADQVFTLSPGTAQKMKDATEKV</sequence>
<name>A0AAV4V8X8_9ARAC</name>
<dbReference type="PANTHER" id="PTHR22906">
    <property type="entry name" value="PROPERDIN"/>
    <property type="match status" value="1"/>
</dbReference>
<proteinExistence type="predicted"/>
<feature type="signal peptide" evidence="3">
    <location>
        <begin position="1"/>
        <end position="19"/>
    </location>
</feature>
<comment type="caution">
    <text evidence="4">The sequence shown here is derived from an EMBL/GenBank/DDBJ whole genome shotgun (WGS) entry which is preliminary data.</text>
</comment>
<keyword evidence="1" id="KW-0677">Repeat</keyword>
<keyword evidence="2" id="KW-1015">Disulfide bond</keyword>
<dbReference type="Gene3D" id="2.20.100.10">
    <property type="entry name" value="Thrombospondin type-1 (TSP1) repeat"/>
    <property type="match status" value="2"/>
</dbReference>
<gene>
    <name evidence="4" type="primary">HMCN1</name>
    <name evidence="4" type="ORF">CDAR_121591</name>
</gene>
<keyword evidence="3" id="KW-0732">Signal</keyword>
<reference evidence="4 5" key="1">
    <citation type="submission" date="2021-06" db="EMBL/GenBank/DDBJ databases">
        <title>Caerostris darwini draft genome.</title>
        <authorList>
            <person name="Kono N."/>
            <person name="Arakawa K."/>
        </authorList>
    </citation>
    <scope>NUCLEOTIDE SEQUENCE [LARGE SCALE GENOMIC DNA]</scope>
</reference>
<evidence type="ECO:0000313" key="4">
    <source>
        <dbReference type="EMBL" id="GIY66478.1"/>
    </source>
</evidence>
<dbReference type="InterPro" id="IPR036383">
    <property type="entry name" value="TSP1_rpt_sf"/>
</dbReference>
<keyword evidence="5" id="KW-1185">Reference proteome</keyword>
<dbReference type="SMART" id="SM00209">
    <property type="entry name" value="TSP1"/>
    <property type="match status" value="2"/>
</dbReference>
<feature type="chain" id="PRO_5043618670" evidence="3">
    <location>
        <begin position="20"/>
        <end position="161"/>
    </location>
</feature>
<organism evidence="4 5">
    <name type="scientific">Caerostris darwini</name>
    <dbReference type="NCBI Taxonomy" id="1538125"/>
    <lineage>
        <taxon>Eukaryota</taxon>
        <taxon>Metazoa</taxon>
        <taxon>Ecdysozoa</taxon>
        <taxon>Arthropoda</taxon>
        <taxon>Chelicerata</taxon>
        <taxon>Arachnida</taxon>
        <taxon>Araneae</taxon>
        <taxon>Araneomorphae</taxon>
        <taxon>Entelegynae</taxon>
        <taxon>Araneoidea</taxon>
        <taxon>Araneidae</taxon>
        <taxon>Caerostris</taxon>
    </lineage>
</organism>
<dbReference type="InterPro" id="IPR052065">
    <property type="entry name" value="Compl_asym_regulator"/>
</dbReference>
<dbReference type="PROSITE" id="PS50092">
    <property type="entry name" value="TSP1"/>
    <property type="match status" value="2"/>
</dbReference>
<dbReference type="AlphaFoldDB" id="A0AAV4V8X8"/>
<evidence type="ECO:0000256" key="3">
    <source>
        <dbReference type="SAM" id="SignalP"/>
    </source>
</evidence>
<dbReference type="FunFam" id="2.20.100.10:FF:000007">
    <property type="entry name" value="Thrombospondin 1"/>
    <property type="match status" value="1"/>
</dbReference>
<dbReference type="EMBL" id="BPLQ01012604">
    <property type="protein sequence ID" value="GIY66478.1"/>
    <property type="molecule type" value="Genomic_DNA"/>
</dbReference>
<evidence type="ECO:0000256" key="1">
    <source>
        <dbReference type="ARBA" id="ARBA00022737"/>
    </source>
</evidence>
<accession>A0AAV4V8X8</accession>
<evidence type="ECO:0000313" key="5">
    <source>
        <dbReference type="Proteomes" id="UP001054837"/>
    </source>
</evidence>
<evidence type="ECO:0000256" key="2">
    <source>
        <dbReference type="ARBA" id="ARBA00023157"/>
    </source>
</evidence>
<dbReference type="Proteomes" id="UP001054837">
    <property type="component" value="Unassembled WGS sequence"/>
</dbReference>
<dbReference type="InterPro" id="IPR000884">
    <property type="entry name" value="TSP1_rpt"/>
</dbReference>
<protein>
    <submittedName>
        <fullName evidence="4">Hemicentin-1</fullName>
    </submittedName>
</protein>
<dbReference type="SUPFAM" id="SSF82895">
    <property type="entry name" value="TSP-1 type 1 repeat"/>
    <property type="match status" value="2"/>
</dbReference>